<dbReference type="Proteomes" id="UP000250241">
    <property type="component" value="Chromosome"/>
</dbReference>
<organism evidence="2 3">
    <name type="scientific">Rothia aeria</name>
    <dbReference type="NCBI Taxonomy" id="172042"/>
    <lineage>
        <taxon>Bacteria</taxon>
        <taxon>Bacillati</taxon>
        <taxon>Actinomycetota</taxon>
        <taxon>Actinomycetes</taxon>
        <taxon>Micrococcales</taxon>
        <taxon>Micrococcaceae</taxon>
        <taxon>Rothia</taxon>
    </lineage>
</organism>
<keyword evidence="3" id="KW-1185">Reference proteome</keyword>
<accession>A0A2Z5QWT1</accession>
<protein>
    <submittedName>
        <fullName evidence="2">Uncharacterized protein</fullName>
    </submittedName>
</protein>
<dbReference type="KEGG" id="raj:RA11412_0573"/>
<dbReference type="EMBL" id="AP017895">
    <property type="protein sequence ID" value="BAV86872.1"/>
    <property type="molecule type" value="Genomic_DNA"/>
</dbReference>
<name>A0A2Z5QWT1_9MICC</name>
<sequence>MMSGASAGRDSWYLFASIGGLESVGRLTLMLAAAFTVPTLVGLEVATVAP</sequence>
<reference evidence="2 3" key="1">
    <citation type="submission" date="2016-10" db="EMBL/GenBank/DDBJ databases">
        <title>Genome sequence of Rothia aeria strain JCM11412.</title>
        <authorList>
            <person name="Nambu T."/>
        </authorList>
    </citation>
    <scope>NUCLEOTIDE SEQUENCE [LARGE SCALE GENOMIC DNA]</scope>
    <source>
        <strain evidence="2 3">JCM 11412</strain>
    </source>
</reference>
<evidence type="ECO:0000313" key="2">
    <source>
        <dbReference type="EMBL" id="BAV86872.1"/>
    </source>
</evidence>
<feature type="transmembrane region" description="Helical" evidence="1">
    <location>
        <begin position="12"/>
        <end position="35"/>
    </location>
</feature>
<keyword evidence="1" id="KW-0472">Membrane</keyword>
<gene>
    <name evidence="2" type="ORF">RA11412_0573</name>
</gene>
<keyword evidence="1" id="KW-1133">Transmembrane helix</keyword>
<evidence type="ECO:0000256" key="1">
    <source>
        <dbReference type="SAM" id="Phobius"/>
    </source>
</evidence>
<evidence type="ECO:0000313" key="3">
    <source>
        <dbReference type="Proteomes" id="UP000250241"/>
    </source>
</evidence>
<keyword evidence="1" id="KW-0812">Transmembrane</keyword>
<dbReference type="AlphaFoldDB" id="A0A2Z5QWT1"/>
<proteinExistence type="predicted"/>